<comment type="caution">
    <text evidence="2">The sequence shown here is derived from an EMBL/GenBank/DDBJ whole genome shotgun (WGS) entry which is preliminary data.</text>
</comment>
<evidence type="ECO:0000313" key="2">
    <source>
        <dbReference type="EMBL" id="GGX44505.1"/>
    </source>
</evidence>
<reference evidence="2" key="1">
    <citation type="journal article" date="2014" name="Int. J. Syst. Evol. Microbiol.">
        <title>Complete genome sequence of Corynebacterium casei LMG S-19264T (=DSM 44701T), isolated from a smear-ripened cheese.</title>
        <authorList>
            <consortium name="US DOE Joint Genome Institute (JGI-PGF)"/>
            <person name="Walter F."/>
            <person name="Albersmeier A."/>
            <person name="Kalinowski J."/>
            <person name="Ruckert C."/>
        </authorList>
    </citation>
    <scope>NUCLEOTIDE SEQUENCE</scope>
    <source>
        <strain evidence="2">JCM 4956</strain>
    </source>
</reference>
<proteinExistence type="predicted"/>
<reference evidence="2" key="2">
    <citation type="submission" date="2020-09" db="EMBL/GenBank/DDBJ databases">
        <authorList>
            <person name="Sun Q."/>
            <person name="Ohkuma M."/>
        </authorList>
    </citation>
    <scope>NUCLEOTIDE SEQUENCE</scope>
    <source>
        <strain evidence="2">JCM 4956</strain>
    </source>
</reference>
<organism evidence="2 3">
    <name type="scientific">Streptomyces fructofermentans</name>
    <dbReference type="NCBI Taxonomy" id="152141"/>
    <lineage>
        <taxon>Bacteria</taxon>
        <taxon>Bacillati</taxon>
        <taxon>Actinomycetota</taxon>
        <taxon>Actinomycetes</taxon>
        <taxon>Kitasatosporales</taxon>
        <taxon>Streptomycetaceae</taxon>
        <taxon>Streptomyces</taxon>
    </lineage>
</organism>
<gene>
    <name evidence="2" type="ORF">GCM10010515_09240</name>
</gene>
<evidence type="ECO:0000313" key="3">
    <source>
        <dbReference type="Proteomes" id="UP000645555"/>
    </source>
</evidence>
<keyword evidence="3" id="KW-1185">Reference proteome</keyword>
<protein>
    <submittedName>
        <fullName evidence="2">Uncharacterized protein</fullName>
    </submittedName>
</protein>
<dbReference type="EMBL" id="BMWD01000002">
    <property type="protein sequence ID" value="GGX44505.1"/>
    <property type="molecule type" value="Genomic_DNA"/>
</dbReference>
<dbReference type="RefSeq" id="WP_190033984.1">
    <property type="nucleotide sequence ID" value="NZ_BMWD01000002.1"/>
</dbReference>
<dbReference type="AlphaFoldDB" id="A0A918K2Y1"/>
<evidence type="ECO:0000256" key="1">
    <source>
        <dbReference type="SAM" id="MobiDB-lite"/>
    </source>
</evidence>
<dbReference type="Proteomes" id="UP000645555">
    <property type="component" value="Unassembled WGS sequence"/>
</dbReference>
<sequence>MRTQHNSGAPTGTDDLTAAAQVAVALHALRDGAGTPPIDPSFELAERTFGRQLPGFERHSATAWRTALGRAEARRGERRRTRGLGWLSTALVGGEINAATVVEIGCEKVRVSRLWCGADDGLPDTTLLFEAEWNGDHADVPDGSRKTRETPETRAGENRIGHLFAIARGIRTSEDIGDAVDRALRSAPLPRPAPARTSEPLVVVVRAAEWTAVEDAAARVDALRPAILWLRLPVGWPRHGPVDLLDGAPLRRALWFVATRVDGSTGAVDLARTPLFPAGSTSAGPGSADGQPPVAEVRVARPPSAGAPARHSAFVVTARPADEPADWLPVRADRVVLPVGAQTTLRYRLDAPGRMGLLFDGAHDPETTPWHLVVRHLPRRLYAPQPVDLVVAVETAGRRGDGEAQLADRLKRAQAVISATDAAVPDAHALRVGLIGYRDHRPLAGPGDRTPIHYSAGLRDAEAAARLLADWQHSPLHHDFATGLEHVPDELHTWHRQWRPDSLRVLLVVGARPPHPYGRPPQAVRRRARVRVCPDRFDWESSLAVLRHQQELRCLALVDPPDWMAEDAEPLVAEWARRAWTHFGRQGFFTVGDSPERVVETLLSSTRRSGDGTPPPMLVGAAGPSESWLAHPSSWTA</sequence>
<accession>A0A918K2Y1</accession>
<name>A0A918K2Y1_9ACTN</name>
<feature type="region of interest" description="Disordered" evidence="1">
    <location>
        <begin position="604"/>
        <end position="626"/>
    </location>
</feature>